<keyword evidence="2" id="KW-0813">Transport</keyword>
<evidence type="ECO:0000259" key="5">
    <source>
        <dbReference type="PROSITE" id="PS50850"/>
    </source>
</evidence>
<dbReference type="GO" id="GO:0005886">
    <property type="term" value="C:plasma membrane"/>
    <property type="evidence" value="ECO:0007669"/>
    <property type="project" value="UniProtKB-SubCell"/>
</dbReference>
<feature type="transmembrane region" description="Helical" evidence="4">
    <location>
        <begin position="61"/>
        <end position="82"/>
    </location>
</feature>
<dbReference type="PROSITE" id="PS51257">
    <property type="entry name" value="PROKAR_LIPOPROTEIN"/>
    <property type="match status" value="1"/>
</dbReference>
<evidence type="ECO:0000256" key="1">
    <source>
        <dbReference type="ARBA" id="ARBA00004651"/>
    </source>
</evidence>
<evidence type="ECO:0000313" key="6">
    <source>
        <dbReference type="EMBL" id="MPL55155.1"/>
    </source>
</evidence>
<feature type="transmembrane region" description="Helical" evidence="4">
    <location>
        <begin position="147"/>
        <end position="165"/>
    </location>
</feature>
<feature type="domain" description="Major facilitator superfamily (MFS) profile" evidence="5">
    <location>
        <begin position="19"/>
        <end position="402"/>
    </location>
</feature>
<feature type="transmembrane region" description="Helical" evidence="4">
    <location>
        <begin position="316"/>
        <end position="338"/>
    </location>
</feature>
<feature type="transmembrane region" description="Helical" evidence="4">
    <location>
        <begin position="227"/>
        <end position="250"/>
    </location>
</feature>
<dbReference type="CDD" id="cd17324">
    <property type="entry name" value="MFS_NepI_like"/>
    <property type="match status" value="1"/>
</dbReference>
<dbReference type="GO" id="GO:0022857">
    <property type="term" value="F:transmembrane transporter activity"/>
    <property type="evidence" value="ECO:0007669"/>
    <property type="project" value="InterPro"/>
</dbReference>
<dbReference type="InterPro" id="IPR036259">
    <property type="entry name" value="MFS_trans_sf"/>
</dbReference>
<feature type="transmembrane region" description="Helical" evidence="4">
    <location>
        <begin position="21"/>
        <end position="41"/>
    </location>
</feature>
<sequence length="404" mass="45440">MITKICMNINMKSKTIKNRDLQIAIAVFLAGLSCFGLLYYYQALLPDLVEYFKINKAKSSFAVSSATLGMALGLITSTFVADRYSRKKVIGYCLFASAVLAFASSFSENFNVLIALNFLKGFLLSGATSVCLAYIAEEVSENRKLRITGFYIAGNAVGGMVGRVISSQVSHYKSWQFASEFIGIWCLIFAILFFILAPKSQNFKPKKESFKTLIEPNFKLITHPKLLPFYITGFLLLGTFVSLYNYMAFFLVKAPFNISRSWISYVYVLYISGVFGSMNVSFWERKLKNSENVLKTMSLVGILGILFFFLQNTIAVIVGLAVFTYSFFVAHTVCSKSVGNFSKEKRTVTIAFYLLLYYIGASTLGSFSGVILQKLDWQIFLVFLTIIFGIIYLIFAFKKEKIEP</sequence>
<feature type="transmembrane region" description="Helical" evidence="4">
    <location>
        <begin position="350"/>
        <end position="371"/>
    </location>
</feature>
<accession>A0A644SKG8</accession>
<comment type="subcellular location">
    <subcellularLocation>
        <location evidence="1">Cell membrane</location>
        <topology evidence="1">Multi-pass membrane protein</topology>
    </subcellularLocation>
</comment>
<dbReference type="Pfam" id="PF07690">
    <property type="entry name" value="MFS_1"/>
    <property type="match status" value="1"/>
</dbReference>
<dbReference type="InterPro" id="IPR011701">
    <property type="entry name" value="MFS"/>
</dbReference>
<keyword evidence="3" id="KW-1003">Cell membrane</keyword>
<keyword evidence="4" id="KW-1133">Transmembrane helix</keyword>
<feature type="transmembrane region" description="Helical" evidence="4">
    <location>
        <begin position="177"/>
        <end position="197"/>
    </location>
</feature>
<dbReference type="PROSITE" id="PS50850">
    <property type="entry name" value="MFS"/>
    <property type="match status" value="1"/>
</dbReference>
<feature type="transmembrane region" description="Helical" evidence="4">
    <location>
        <begin position="89"/>
        <end position="106"/>
    </location>
</feature>
<gene>
    <name evidence="6" type="primary">ynfM_1</name>
    <name evidence="6" type="ORF">SDC9_00622</name>
</gene>
<organism evidence="6">
    <name type="scientific">bioreactor metagenome</name>
    <dbReference type="NCBI Taxonomy" id="1076179"/>
    <lineage>
        <taxon>unclassified sequences</taxon>
        <taxon>metagenomes</taxon>
        <taxon>ecological metagenomes</taxon>
    </lineage>
</organism>
<evidence type="ECO:0000256" key="3">
    <source>
        <dbReference type="ARBA" id="ARBA00022475"/>
    </source>
</evidence>
<proteinExistence type="predicted"/>
<name>A0A644SKG8_9ZZZZ</name>
<reference evidence="6" key="1">
    <citation type="submission" date="2019-08" db="EMBL/GenBank/DDBJ databases">
        <authorList>
            <person name="Kucharzyk K."/>
            <person name="Murdoch R.W."/>
            <person name="Higgins S."/>
            <person name="Loffler F."/>
        </authorList>
    </citation>
    <scope>NUCLEOTIDE SEQUENCE</scope>
</reference>
<feature type="transmembrane region" description="Helical" evidence="4">
    <location>
        <begin position="262"/>
        <end position="280"/>
    </location>
</feature>
<keyword evidence="4" id="KW-0472">Membrane</keyword>
<dbReference type="AlphaFoldDB" id="A0A644SKG8"/>
<dbReference type="Gene3D" id="1.20.1250.20">
    <property type="entry name" value="MFS general substrate transporter like domains"/>
    <property type="match status" value="1"/>
</dbReference>
<dbReference type="EMBL" id="VSSQ01000001">
    <property type="protein sequence ID" value="MPL55155.1"/>
    <property type="molecule type" value="Genomic_DNA"/>
</dbReference>
<feature type="transmembrane region" description="Helical" evidence="4">
    <location>
        <begin position="377"/>
        <end position="397"/>
    </location>
</feature>
<dbReference type="SUPFAM" id="SSF103473">
    <property type="entry name" value="MFS general substrate transporter"/>
    <property type="match status" value="1"/>
</dbReference>
<comment type="caution">
    <text evidence="6">The sequence shown here is derived from an EMBL/GenBank/DDBJ whole genome shotgun (WGS) entry which is preliminary data.</text>
</comment>
<evidence type="ECO:0000256" key="4">
    <source>
        <dbReference type="SAM" id="Phobius"/>
    </source>
</evidence>
<protein>
    <submittedName>
        <fullName evidence="6">Inner membrane transport protein YnfM</fullName>
    </submittedName>
</protein>
<keyword evidence="4" id="KW-0812">Transmembrane</keyword>
<evidence type="ECO:0000256" key="2">
    <source>
        <dbReference type="ARBA" id="ARBA00022448"/>
    </source>
</evidence>
<dbReference type="InterPro" id="IPR020846">
    <property type="entry name" value="MFS_dom"/>
</dbReference>
<dbReference type="PANTHER" id="PTHR43271:SF1">
    <property type="entry name" value="INNER MEMBRANE TRANSPORT PROTEIN YNFM"/>
    <property type="match status" value="1"/>
</dbReference>
<feature type="transmembrane region" description="Helical" evidence="4">
    <location>
        <begin position="112"/>
        <end position="135"/>
    </location>
</feature>
<dbReference type="PANTHER" id="PTHR43271">
    <property type="entry name" value="BLL2771 PROTEIN"/>
    <property type="match status" value="1"/>
</dbReference>